<dbReference type="AlphaFoldDB" id="A0A0C1FUH8"/>
<feature type="chain" id="PRO_5002132067" description="DUF2059 domain-containing protein" evidence="1">
    <location>
        <begin position="21"/>
        <end position="135"/>
    </location>
</feature>
<keyword evidence="1" id="KW-0732">Signal</keyword>
<accession>A0A0C1FUH8</accession>
<evidence type="ECO:0000256" key="1">
    <source>
        <dbReference type="SAM" id="SignalP"/>
    </source>
</evidence>
<dbReference type="Proteomes" id="UP000031246">
    <property type="component" value="Unassembled WGS sequence"/>
</dbReference>
<dbReference type="OrthoDB" id="673101at2"/>
<comment type="caution">
    <text evidence="2">The sequence shown here is derived from an EMBL/GenBank/DDBJ whole genome shotgun (WGS) entry which is preliminary data.</text>
</comment>
<keyword evidence="3" id="KW-1185">Reference proteome</keyword>
<reference evidence="2 3" key="1">
    <citation type="submission" date="2014-10" db="EMBL/GenBank/DDBJ databases">
        <title>Pedobacter Kyungheensis.</title>
        <authorList>
            <person name="Anderson B.M."/>
            <person name="Newman J.D."/>
        </authorList>
    </citation>
    <scope>NUCLEOTIDE SEQUENCE [LARGE SCALE GENOMIC DNA]</scope>
    <source>
        <strain evidence="2 3">KACC 16221</strain>
    </source>
</reference>
<dbReference type="RefSeq" id="WP_039473097.1">
    <property type="nucleotide sequence ID" value="NZ_JSYN01000005.1"/>
</dbReference>
<feature type="signal peptide" evidence="1">
    <location>
        <begin position="1"/>
        <end position="20"/>
    </location>
</feature>
<dbReference type="EMBL" id="JSYN01000005">
    <property type="protein sequence ID" value="KIA95478.1"/>
    <property type="molecule type" value="Genomic_DNA"/>
</dbReference>
<name>A0A0C1FUH8_9SPHI</name>
<evidence type="ECO:0000313" key="2">
    <source>
        <dbReference type="EMBL" id="KIA95478.1"/>
    </source>
</evidence>
<organism evidence="2 3">
    <name type="scientific">Pedobacter kyungheensis</name>
    <dbReference type="NCBI Taxonomy" id="1069985"/>
    <lineage>
        <taxon>Bacteria</taxon>
        <taxon>Pseudomonadati</taxon>
        <taxon>Bacteroidota</taxon>
        <taxon>Sphingobacteriia</taxon>
        <taxon>Sphingobacteriales</taxon>
        <taxon>Sphingobacteriaceae</taxon>
        <taxon>Pedobacter</taxon>
    </lineage>
</organism>
<protein>
    <recommendedName>
        <fullName evidence="4">DUF2059 domain-containing protein</fullName>
    </recommendedName>
</protein>
<sequence length="135" mass="13928">MKKLLILSALVLGLNLSSNAQSILNKVGTAAAAATGFDANSLTSSILGKLTPALSLTPAQKPTVTTIVKDFLVQKATIMATQKTDPAAYTSKFGKLYAGLKSKLGTALTVAQLAKFTSLKPAAPSASNVLSQLFF</sequence>
<evidence type="ECO:0000313" key="3">
    <source>
        <dbReference type="Proteomes" id="UP000031246"/>
    </source>
</evidence>
<gene>
    <name evidence="2" type="ORF">OC25_06480</name>
</gene>
<proteinExistence type="predicted"/>
<evidence type="ECO:0008006" key="4">
    <source>
        <dbReference type="Google" id="ProtNLM"/>
    </source>
</evidence>